<dbReference type="NCBIfam" id="TIGR00077">
    <property type="entry name" value="lspA"/>
    <property type="match status" value="1"/>
</dbReference>
<protein>
    <recommendedName>
        <fullName evidence="9">Lipoprotein signal peptidase</fullName>
        <ecNumber evidence="9">3.4.23.36</ecNumber>
    </recommendedName>
    <alternativeName>
        <fullName evidence="9">Prolipoprotein signal peptidase</fullName>
    </alternativeName>
    <alternativeName>
        <fullName evidence="9">Signal peptidase II</fullName>
        <shortName evidence="9">SPase II</shortName>
    </alternativeName>
</protein>
<dbReference type="GO" id="GO:0006508">
    <property type="term" value="P:proteolysis"/>
    <property type="evidence" value="ECO:0007669"/>
    <property type="project" value="UniProtKB-KW"/>
</dbReference>
<sequence>MSNKFLSLFLLSNVLIILDQFSKRWVQGYIPENHSLPIIEGFFSFTHIRNPGVAFGIFASNTSNAKIPLFIIFSIIAILAILVFYFQTPRDHKVTLTGLILLFSGAIGNLIDRIMYHEVVDFLDFYIEGMHFPAFNIADSCITIGVGLMFIDLFKKDQAAKKLQAKAKSQPE</sequence>
<reference evidence="12 13" key="1">
    <citation type="submission" date="2020-02" db="EMBL/GenBank/DDBJ databases">
        <title>Genomic and physiological characterization of two novel Nitrospinaceae genera.</title>
        <authorList>
            <person name="Mueller A.J."/>
            <person name="Jung M.-Y."/>
            <person name="Strachan C.R."/>
            <person name="Herbold C.W."/>
            <person name="Kirkegaard R.H."/>
            <person name="Daims H."/>
        </authorList>
    </citation>
    <scope>NUCLEOTIDE SEQUENCE [LARGE SCALE GENOMIC DNA]</scope>
    <source>
        <strain evidence="12">EB</strain>
    </source>
</reference>
<dbReference type="Proteomes" id="UP000594688">
    <property type="component" value="Chromosome"/>
</dbReference>
<dbReference type="PANTHER" id="PTHR33695:SF1">
    <property type="entry name" value="LIPOPROTEIN SIGNAL PEPTIDASE"/>
    <property type="match status" value="1"/>
</dbReference>
<dbReference type="EC" id="3.4.23.36" evidence="9"/>
<evidence type="ECO:0000256" key="8">
    <source>
        <dbReference type="ARBA" id="ARBA00023136"/>
    </source>
</evidence>
<evidence type="ECO:0000256" key="9">
    <source>
        <dbReference type="HAMAP-Rule" id="MF_00161"/>
    </source>
</evidence>
<evidence type="ECO:0000256" key="11">
    <source>
        <dbReference type="RuleBase" id="RU004181"/>
    </source>
</evidence>
<keyword evidence="6 9" id="KW-0378">Hydrolase</keyword>
<keyword evidence="8 9" id="KW-0472">Membrane</keyword>
<dbReference type="EMBL" id="CP048685">
    <property type="protein sequence ID" value="QPJ63829.1"/>
    <property type="molecule type" value="Genomic_DNA"/>
</dbReference>
<proteinExistence type="inferred from homology"/>
<dbReference type="Pfam" id="PF01252">
    <property type="entry name" value="Peptidase_A8"/>
    <property type="match status" value="1"/>
</dbReference>
<comment type="pathway">
    <text evidence="9">Protein modification; lipoprotein biosynthesis (signal peptide cleavage).</text>
</comment>
<evidence type="ECO:0000256" key="6">
    <source>
        <dbReference type="ARBA" id="ARBA00022801"/>
    </source>
</evidence>
<keyword evidence="7 9" id="KW-1133">Transmembrane helix</keyword>
<feature type="transmembrane region" description="Helical" evidence="9">
    <location>
        <begin position="94"/>
        <end position="111"/>
    </location>
</feature>
<comment type="subcellular location">
    <subcellularLocation>
        <location evidence="9">Cell membrane</location>
        <topology evidence="9">Multi-pass membrane protein</topology>
    </subcellularLocation>
</comment>
<evidence type="ECO:0000256" key="5">
    <source>
        <dbReference type="ARBA" id="ARBA00022750"/>
    </source>
</evidence>
<keyword evidence="5 9" id="KW-0064">Aspartyl protease</keyword>
<dbReference type="PANTHER" id="PTHR33695">
    <property type="entry name" value="LIPOPROTEIN SIGNAL PEPTIDASE"/>
    <property type="match status" value="1"/>
</dbReference>
<feature type="active site" evidence="9">
    <location>
        <position position="139"/>
    </location>
</feature>
<dbReference type="PROSITE" id="PS00855">
    <property type="entry name" value="SPASE_II"/>
    <property type="match status" value="1"/>
</dbReference>
<evidence type="ECO:0000256" key="1">
    <source>
        <dbReference type="ARBA" id="ARBA00006139"/>
    </source>
</evidence>
<keyword evidence="2 9" id="KW-1003">Cell membrane</keyword>
<feature type="transmembrane region" description="Helical" evidence="9">
    <location>
        <begin position="131"/>
        <end position="154"/>
    </location>
</feature>
<evidence type="ECO:0000256" key="4">
    <source>
        <dbReference type="ARBA" id="ARBA00022692"/>
    </source>
</evidence>
<keyword evidence="4 9" id="KW-0812">Transmembrane</keyword>
<comment type="caution">
    <text evidence="9">Lacks conserved residue(s) required for the propagation of feature annotation.</text>
</comment>
<accession>A0A7T0G1T8</accession>
<comment type="function">
    <text evidence="9 10">This protein specifically catalyzes the removal of signal peptides from prolipoproteins.</text>
</comment>
<feature type="transmembrane region" description="Helical" evidence="9">
    <location>
        <begin position="67"/>
        <end position="87"/>
    </location>
</feature>
<dbReference type="GO" id="GO:0004190">
    <property type="term" value="F:aspartic-type endopeptidase activity"/>
    <property type="evidence" value="ECO:0007669"/>
    <property type="project" value="UniProtKB-UniRule"/>
</dbReference>
<evidence type="ECO:0000256" key="10">
    <source>
        <dbReference type="RuleBase" id="RU000594"/>
    </source>
</evidence>
<dbReference type="AlphaFoldDB" id="A0A7T0G1T8"/>
<evidence type="ECO:0000313" key="12">
    <source>
        <dbReference type="EMBL" id="QPJ63829.1"/>
    </source>
</evidence>
<feature type="active site" evidence="9">
    <location>
        <position position="121"/>
    </location>
</feature>
<gene>
    <name evidence="9 12" type="primary">lspA</name>
    <name evidence="12" type="ORF">G3M70_14665</name>
</gene>
<keyword evidence="3 9" id="KW-0645">Protease</keyword>
<organism evidence="12 13">
    <name type="scientific">Candidatus Nitronauta litoralis</name>
    <dbReference type="NCBI Taxonomy" id="2705533"/>
    <lineage>
        <taxon>Bacteria</taxon>
        <taxon>Pseudomonadati</taxon>
        <taxon>Nitrospinota/Tectimicrobiota group</taxon>
        <taxon>Nitrospinota</taxon>
        <taxon>Nitrospinia</taxon>
        <taxon>Nitrospinales</taxon>
        <taxon>Nitrospinaceae</taxon>
        <taxon>Candidatus Nitronauta</taxon>
    </lineage>
</organism>
<comment type="similarity">
    <text evidence="1 9 11">Belongs to the peptidase A8 family.</text>
</comment>
<evidence type="ECO:0000313" key="13">
    <source>
        <dbReference type="Proteomes" id="UP000594688"/>
    </source>
</evidence>
<evidence type="ECO:0000256" key="3">
    <source>
        <dbReference type="ARBA" id="ARBA00022670"/>
    </source>
</evidence>
<dbReference type="HAMAP" id="MF_00161">
    <property type="entry name" value="LspA"/>
    <property type="match status" value="1"/>
</dbReference>
<dbReference type="GO" id="GO:0005886">
    <property type="term" value="C:plasma membrane"/>
    <property type="evidence" value="ECO:0007669"/>
    <property type="project" value="UniProtKB-SubCell"/>
</dbReference>
<comment type="catalytic activity">
    <reaction evidence="9 10">
        <text>Release of signal peptides from bacterial membrane prolipoproteins. Hydrolyzes -Xaa-Yaa-Zaa-|-(S,diacylglyceryl)Cys-, in which Xaa is hydrophobic (preferably Leu), and Yaa (Ala or Ser) and Zaa (Gly or Ala) have small, neutral side chains.</text>
        <dbReference type="EC" id="3.4.23.36"/>
    </reaction>
</comment>
<evidence type="ECO:0000256" key="7">
    <source>
        <dbReference type="ARBA" id="ARBA00022989"/>
    </source>
</evidence>
<dbReference type="PRINTS" id="PR00781">
    <property type="entry name" value="LIPOSIGPTASE"/>
</dbReference>
<dbReference type="UniPathway" id="UPA00665"/>
<name>A0A7T0G1T8_9BACT</name>
<evidence type="ECO:0000256" key="2">
    <source>
        <dbReference type="ARBA" id="ARBA00022475"/>
    </source>
</evidence>
<dbReference type="KEGG" id="nli:G3M70_14665"/>
<dbReference type="InterPro" id="IPR001872">
    <property type="entry name" value="Peptidase_A8"/>
</dbReference>